<dbReference type="EMBL" id="JACHGG010000001">
    <property type="protein sequence ID" value="MBB6057785.1"/>
    <property type="molecule type" value="Genomic_DNA"/>
</dbReference>
<dbReference type="Proteomes" id="UP000532746">
    <property type="component" value="Unassembled WGS sequence"/>
</dbReference>
<evidence type="ECO:0008006" key="4">
    <source>
        <dbReference type="Google" id="ProtNLM"/>
    </source>
</evidence>
<organism evidence="2 3">
    <name type="scientific">Hymenobacter luteus</name>
    <dbReference type="NCBI Taxonomy" id="1411122"/>
    <lineage>
        <taxon>Bacteria</taxon>
        <taxon>Pseudomonadati</taxon>
        <taxon>Bacteroidota</taxon>
        <taxon>Cytophagia</taxon>
        <taxon>Cytophagales</taxon>
        <taxon>Hymenobacteraceae</taxon>
        <taxon>Hymenobacter</taxon>
    </lineage>
</organism>
<keyword evidence="3" id="KW-1185">Reference proteome</keyword>
<evidence type="ECO:0000313" key="3">
    <source>
        <dbReference type="Proteomes" id="UP000532746"/>
    </source>
</evidence>
<feature type="chain" id="PRO_5031087758" description="GLPGLI family protein" evidence="1">
    <location>
        <begin position="22"/>
        <end position="201"/>
    </location>
</feature>
<sequence>MKLTIALLSPTLILWAPTTQAQVPTPLHRFFQQNFDSTIVYQSGSSRNNSPHYLILAKYQNRLAFFTYTSPYRNIPGHYFPGKLSQKFANEERRFRATIPDTNQYLLPRRIAGEILSRNWRLLNPPQLWTIQGDQQAPKSKSKCAIDDGDENTFYLLSKTTIQVAHFYAPEYYEQCAGKDVNREQAIRARNTLHALLAEAR</sequence>
<protein>
    <recommendedName>
        <fullName evidence="4">GLPGLI family protein</fullName>
    </recommendedName>
</protein>
<evidence type="ECO:0000313" key="2">
    <source>
        <dbReference type="EMBL" id="MBB6057785.1"/>
    </source>
</evidence>
<dbReference type="AlphaFoldDB" id="A0A7W9WAX2"/>
<name>A0A7W9WAX2_9BACT</name>
<dbReference type="RefSeq" id="WP_183402013.1">
    <property type="nucleotide sequence ID" value="NZ_JACHGG010000001.1"/>
</dbReference>
<keyword evidence="1" id="KW-0732">Signal</keyword>
<evidence type="ECO:0000256" key="1">
    <source>
        <dbReference type="SAM" id="SignalP"/>
    </source>
</evidence>
<accession>A0A7W9WAX2</accession>
<gene>
    <name evidence="2" type="ORF">HNQ93_000615</name>
</gene>
<feature type="signal peptide" evidence="1">
    <location>
        <begin position="1"/>
        <end position="21"/>
    </location>
</feature>
<proteinExistence type="predicted"/>
<reference evidence="2 3" key="1">
    <citation type="submission" date="2020-08" db="EMBL/GenBank/DDBJ databases">
        <title>Genomic Encyclopedia of Type Strains, Phase IV (KMG-IV): sequencing the most valuable type-strain genomes for metagenomic binning, comparative biology and taxonomic classification.</title>
        <authorList>
            <person name="Goeker M."/>
        </authorList>
    </citation>
    <scope>NUCLEOTIDE SEQUENCE [LARGE SCALE GENOMIC DNA]</scope>
    <source>
        <strain evidence="2 3">DSM 26718</strain>
    </source>
</reference>
<comment type="caution">
    <text evidence="2">The sequence shown here is derived from an EMBL/GenBank/DDBJ whole genome shotgun (WGS) entry which is preliminary data.</text>
</comment>